<protein>
    <submittedName>
        <fullName evidence="5">Acyltransferase</fullName>
    </submittedName>
</protein>
<feature type="transmembrane region" description="Helical" evidence="3">
    <location>
        <begin position="229"/>
        <end position="252"/>
    </location>
</feature>
<evidence type="ECO:0000313" key="6">
    <source>
        <dbReference type="Proteomes" id="UP000215224"/>
    </source>
</evidence>
<feature type="transmembrane region" description="Helical" evidence="3">
    <location>
        <begin position="292"/>
        <end position="315"/>
    </location>
</feature>
<dbReference type="EMBL" id="CP018866">
    <property type="protein sequence ID" value="AST91504.1"/>
    <property type="molecule type" value="Genomic_DNA"/>
</dbReference>
<reference evidence="5" key="1">
    <citation type="submission" date="2016-12" db="EMBL/GenBank/DDBJ databases">
        <title>The whole genome sequencing and assembly of Bacillus cohnii DSM 6307T strain.</title>
        <authorList>
            <person name="Lee Y.-J."/>
            <person name="Yi H."/>
            <person name="Bahn Y.-S."/>
            <person name="Kim J.F."/>
            <person name="Lee D.-W."/>
        </authorList>
    </citation>
    <scope>NUCLEOTIDE SEQUENCE [LARGE SCALE GENOMIC DNA]</scope>
    <source>
        <strain evidence="5">DSM 6307</strain>
    </source>
</reference>
<feature type="transmembrane region" description="Helical" evidence="3">
    <location>
        <begin position="107"/>
        <end position="124"/>
    </location>
</feature>
<keyword evidence="3" id="KW-0472">Membrane</keyword>
<evidence type="ECO:0000256" key="3">
    <source>
        <dbReference type="SAM" id="Phobius"/>
    </source>
</evidence>
<dbReference type="PANTHER" id="PTHR37312">
    <property type="entry name" value="MEMBRANE-BOUND ACYLTRANSFERASE YKRP-RELATED"/>
    <property type="match status" value="1"/>
</dbReference>
<keyword evidence="5" id="KW-0808">Transferase</keyword>
<feature type="domain" description="Acyltransferase 3" evidence="4">
    <location>
        <begin position="5"/>
        <end position="306"/>
    </location>
</feature>
<dbReference type="PANTHER" id="PTHR37312:SF1">
    <property type="entry name" value="MEMBRANE-BOUND ACYLTRANSFERASE YKRP-RELATED"/>
    <property type="match status" value="1"/>
</dbReference>
<accession>A0A223KQ74</accession>
<dbReference type="InterPro" id="IPR052734">
    <property type="entry name" value="Nod_factor_acetyltransferase"/>
</dbReference>
<feature type="transmembrane region" description="Helical" evidence="3">
    <location>
        <begin position="264"/>
        <end position="286"/>
    </location>
</feature>
<comment type="similarity">
    <text evidence="2">Belongs to the acyltransferase 3 family.</text>
</comment>
<feature type="transmembrane region" description="Helical" evidence="3">
    <location>
        <begin position="69"/>
        <end position="87"/>
    </location>
</feature>
<name>A0A223KQ74_9BACI</name>
<gene>
    <name evidence="5" type="ORF">BC6307_09530</name>
</gene>
<evidence type="ECO:0000259" key="4">
    <source>
        <dbReference type="Pfam" id="PF01757"/>
    </source>
</evidence>
<feature type="transmembrane region" description="Helical" evidence="3">
    <location>
        <begin position="192"/>
        <end position="217"/>
    </location>
</feature>
<dbReference type="AlphaFoldDB" id="A0A223KQ74"/>
<evidence type="ECO:0000256" key="2">
    <source>
        <dbReference type="ARBA" id="ARBA00007400"/>
    </source>
</evidence>
<dbReference type="KEGG" id="bcoh:BC6307_09530"/>
<feature type="transmembrane region" description="Helical" evidence="3">
    <location>
        <begin position="131"/>
        <end position="148"/>
    </location>
</feature>
<dbReference type="STRING" id="1314751.GCA_001591425_02195"/>
<feature type="transmembrane region" description="Helical" evidence="3">
    <location>
        <begin position="35"/>
        <end position="57"/>
    </location>
</feature>
<dbReference type="Pfam" id="PF01757">
    <property type="entry name" value="Acyl_transf_3"/>
    <property type="match status" value="1"/>
</dbReference>
<dbReference type="InterPro" id="IPR002656">
    <property type="entry name" value="Acyl_transf_3_dom"/>
</dbReference>
<feature type="transmembrane region" description="Helical" evidence="3">
    <location>
        <begin position="12"/>
        <end position="29"/>
    </location>
</feature>
<sequence>MKRDYYFDNAKFILIFLVVAGHVISPYRHDEQWLLTLYQFIYTFHMPAFILLAGYFSSNYDKKGYYVKIVTRLAIPYVILQTIYTLYYNGLYPNTNFDLQYFTPRWAMWFLLSMIAWKLLLPIFAKYRWSITLPIVFLIGLSVGFIQVPERFLSLDRTFYFFPFFLIGYYLSKTDLFSIIRKNQGKYQLFSAGFMGILLIGIFISTTDIGSGSAILYGTNVYESMHDMYLRFVMYTISFFVTIAFFTFIPASQNVFTGIGSRSFYVYILHGFIIKWFFETSLGQSVQSIPDYFLLFIISILVTVLTGNAIIVRLIRKPFLYVKETFSIKNG</sequence>
<proteinExistence type="inferred from homology"/>
<evidence type="ECO:0000313" key="5">
    <source>
        <dbReference type="EMBL" id="AST91504.1"/>
    </source>
</evidence>
<evidence type="ECO:0000256" key="1">
    <source>
        <dbReference type="ARBA" id="ARBA00004370"/>
    </source>
</evidence>
<organism evidence="5 6">
    <name type="scientific">Sutcliffiella cohnii</name>
    <dbReference type="NCBI Taxonomy" id="33932"/>
    <lineage>
        <taxon>Bacteria</taxon>
        <taxon>Bacillati</taxon>
        <taxon>Bacillota</taxon>
        <taxon>Bacilli</taxon>
        <taxon>Bacillales</taxon>
        <taxon>Bacillaceae</taxon>
        <taxon>Sutcliffiella</taxon>
    </lineage>
</organism>
<keyword evidence="3" id="KW-1133">Transmembrane helix</keyword>
<keyword evidence="3" id="KW-0812">Transmembrane</keyword>
<feature type="transmembrane region" description="Helical" evidence="3">
    <location>
        <begin position="160"/>
        <end position="180"/>
    </location>
</feature>
<dbReference type="RefSeq" id="WP_066415858.1">
    <property type="nucleotide sequence ID" value="NZ_CP018866.1"/>
</dbReference>
<comment type="subcellular location">
    <subcellularLocation>
        <location evidence="1">Membrane</location>
    </subcellularLocation>
</comment>
<dbReference type="GO" id="GO:0016747">
    <property type="term" value="F:acyltransferase activity, transferring groups other than amino-acyl groups"/>
    <property type="evidence" value="ECO:0007669"/>
    <property type="project" value="InterPro"/>
</dbReference>
<keyword evidence="6" id="KW-1185">Reference proteome</keyword>
<dbReference type="Proteomes" id="UP000215224">
    <property type="component" value="Chromosome"/>
</dbReference>
<keyword evidence="5" id="KW-0012">Acyltransferase</keyword>